<accession>A0AAV4WK21</accession>
<sequence length="158" mass="18760">MCMRCTEALPCCGRKEIGRCLLGRFPFPSKGQRLKKCFQQIKKEKKKTVRCPGFLKWSMRKESRYLNDHWTVKRVTWRFALVCAEPTGVSGERFTGFRVRRFEKIFFFGCVWKGRQGWDLLNAVELVLGFLFPVKIYFLFWINCGQQVNVVSMLMLYF</sequence>
<dbReference type="Proteomes" id="UP001054837">
    <property type="component" value="Unassembled WGS sequence"/>
</dbReference>
<keyword evidence="2" id="KW-1185">Reference proteome</keyword>
<gene>
    <name evidence="1" type="ORF">CDAR_553841</name>
</gene>
<dbReference type="AlphaFoldDB" id="A0AAV4WK21"/>
<comment type="caution">
    <text evidence="1">The sequence shown here is derived from an EMBL/GenBank/DDBJ whole genome shotgun (WGS) entry which is preliminary data.</text>
</comment>
<evidence type="ECO:0000313" key="2">
    <source>
        <dbReference type="Proteomes" id="UP001054837"/>
    </source>
</evidence>
<name>A0AAV4WK21_9ARAC</name>
<evidence type="ECO:0000313" key="1">
    <source>
        <dbReference type="EMBL" id="GIY83007.1"/>
    </source>
</evidence>
<protein>
    <submittedName>
        <fullName evidence="1">Uncharacterized protein</fullName>
    </submittedName>
</protein>
<organism evidence="1 2">
    <name type="scientific">Caerostris darwini</name>
    <dbReference type="NCBI Taxonomy" id="1538125"/>
    <lineage>
        <taxon>Eukaryota</taxon>
        <taxon>Metazoa</taxon>
        <taxon>Ecdysozoa</taxon>
        <taxon>Arthropoda</taxon>
        <taxon>Chelicerata</taxon>
        <taxon>Arachnida</taxon>
        <taxon>Araneae</taxon>
        <taxon>Araneomorphae</taxon>
        <taxon>Entelegynae</taxon>
        <taxon>Araneoidea</taxon>
        <taxon>Araneidae</taxon>
        <taxon>Caerostris</taxon>
    </lineage>
</organism>
<reference evidence="1 2" key="1">
    <citation type="submission" date="2021-06" db="EMBL/GenBank/DDBJ databases">
        <title>Caerostris darwini draft genome.</title>
        <authorList>
            <person name="Kono N."/>
            <person name="Arakawa K."/>
        </authorList>
    </citation>
    <scope>NUCLEOTIDE SEQUENCE [LARGE SCALE GENOMIC DNA]</scope>
</reference>
<dbReference type="EMBL" id="BPLQ01014758">
    <property type="protein sequence ID" value="GIY83007.1"/>
    <property type="molecule type" value="Genomic_DNA"/>
</dbReference>
<proteinExistence type="predicted"/>